<dbReference type="InterPro" id="IPR036291">
    <property type="entry name" value="NAD(P)-bd_dom_sf"/>
</dbReference>
<organism evidence="5 6">
    <name type="scientific">Frankia umida</name>
    <dbReference type="NCBI Taxonomy" id="573489"/>
    <lineage>
        <taxon>Bacteria</taxon>
        <taxon>Bacillati</taxon>
        <taxon>Actinomycetota</taxon>
        <taxon>Actinomycetes</taxon>
        <taxon>Frankiales</taxon>
        <taxon>Frankiaceae</taxon>
        <taxon>Frankia</taxon>
    </lineage>
</organism>
<dbReference type="PROSITE" id="PS51186">
    <property type="entry name" value="GNAT"/>
    <property type="match status" value="1"/>
</dbReference>
<dbReference type="Pfam" id="PF13380">
    <property type="entry name" value="CoA_binding_2"/>
    <property type="match status" value="1"/>
</dbReference>
<evidence type="ECO:0000256" key="1">
    <source>
        <dbReference type="PROSITE-ProRule" id="PRU00409"/>
    </source>
</evidence>
<dbReference type="GO" id="GO:0016746">
    <property type="term" value="F:acyltransferase activity"/>
    <property type="evidence" value="ECO:0007669"/>
    <property type="project" value="UniProtKB-KW"/>
</dbReference>
<dbReference type="Gene3D" id="3.40.50.720">
    <property type="entry name" value="NAD(P)-binding Rossmann-like Domain"/>
    <property type="match status" value="1"/>
</dbReference>
<keyword evidence="5" id="KW-0808">Transferase</keyword>
<dbReference type="InterPro" id="IPR032875">
    <property type="entry name" value="Succ_CoA_lig_flav_dom"/>
</dbReference>
<dbReference type="InterPro" id="IPR000182">
    <property type="entry name" value="GNAT_dom"/>
</dbReference>
<feature type="region of interest" description="Disordered" evidence="2">
    <location>
        <begin position="868"/>
        <end position="908"/>
    </location>
</feature>
<dbReference type="SUPFAM" id="SSF56059">
    <property type="entry name" value="Glutathione synthetase ATP-binding domain-like"/>
    <property type="match status" value="1"/>
</dbReference>
<dbReference type="EMBL" id="JALKFT010000008">
    <property type="protein sequence ID" value="MCK9876260.1"/>
    <property type="molecule type" value="Genomic_DNA"/>
</dbReference>
<dbReference type="PROSITE" id="PS50975">
    <property type="entry name" value="ATP_GRASP"/>
    <property type="match status" value="1"/>
</dbReference>
<dbReference type="Proteomes" id="UP001201873">
    <property type="component" value="Unassembled WGS sequence"/>
</dbReference>
<dbReference type="InterPro" id="IPR016102">
    <property type="entry name" value="Succinyl-CoA_synth-like"/>
</dbReference>
<reference evidence="5 6" key="1">
    <citation type="submission" date="2022-04" db="EMBL/GenBank/DDBJ databases">
        <title>Genome diversity in the genus Frankia.</title>
        <authorList>
            <person name="Carlos-Shanley C."/>
            <person name="Hahn D."/>
        </authorList>
    </citation>
    <scope>NUCLEOTIDE SEQUENCE [LARGE SCALE GENOMIC DNA]</scope>
    <source>
        <strain evidence="5 6">Ag45/Mut15</strain>
    </source>
</reference>
<keyword evidence="6" id="KW-1185">Reference proteome</keyword>
<keyword evidence="1" id="KW-0067">ATP-binding</keyword>
<keyword evidence="1" id="KW-0547">Nucleotide-binding</keyword>
<dbReference type="InterPro" id="IPR013815">
    <property type="entry name" value="ATP_grasp_subdomain_1"/>
</dbReference>
<dbReference type="SUPFAM" id="SSF51735">
    <property type="entry name" value="NAD(P)-binding Rossmann-fold domains"/>
    <property type="match status" value="1"/>
</dbReference>
<dbReference type="Pfam" id="PF13549">
    <property type="entry name" value="ATP-grasp_5"/>
    <property type="match status" value="1"/>
</dbReference>
<dbReference type="CDD" id="cd04301">
    <property type="entry name" value="NAT_SF"/>
    <property type="match status" value="1"/>
</dbReference>
<sequence length="908" mass="94811">MSDPVPPVVYPAEWEADVILTDGGTAHIRPILPSDGPLLRAFWTRLSPQTIYYRYFAARRSLTDEDIHRMTVVDQRRRGALVAMIGDDLVALAHWEGAASGPGEAEIAFLVQDDQQGRGFGSILLEHLAAAARDRGVRRFDADVLSENRQMIRVFIEAGYTVARTFDYGAVRLSFEITPTERSVDVMRAREHRAEAASIRRLLHPRAIAVLGAGRSTGSVGNAVLRHLLAGGFDGPVYPVNPAAAAAGTSVASIRAFASIADVPRPVDLAVVCVPPGAVPGVVAACGLAGVWGIVVITDQRDDAADEMLVAEARADGMRVVGPASMGVQNPRAGLNASMVPWMPPAGRIGCYAQSGPFGGAIIETAAARGVGLSGFVSAGDRGDVSGNDLLQYWEEDDATNAVIMHLETFGNPRKFVRLARRVGRRKPVVTVYSGRSVLDDALLRQAGVIGVDRLSQAFDVALLVTAQPLPAGRRVCVVGDSRALVRLTARAAGAAGLHAEEVLLPADGDPAMFAAALVDAAGRADALIVAVVQLPVASPTSALDGLARAVGRIEVPVLAAMRGVALPESLTGVPAYPSPEAAVAALRRVVGYAEWRSRPGGVVPTLPGLPTRAEDVRAVLAAPEVAAPVGEPGASRRLSNERAAALLALYGITVLAAPVVTSATEAVAAADALGYPVVLKSLAQPYRHRPDLRGQRLDLADAAAVRGAWESLRAQLGPGSPLAVQPMAPAGVPVVVGSEEHPRYGPLVSFGLSGPATDLLGDRAHHILPLTDVDAAELVRTVRAAPLLLGYHGAQPLDVAALEDLLLRVGRLADDLPDVVSLTLDPVVVSTVGLTVLSTEIVIGPSVPRADVGPRRFWTPALPVEEGAAPTVNPRRPVPEALPPAAGPAPTWGGSAQHGHTGHNRLP</sequence>
<dbReference type="Gene3D" id="3.40.50.261">
    <property type="entry name" value="Succinyl-CoA synthetase domains"/>
    <property type="match status" value="2"/>
</dbReference>
<dbReference type="InterPro" id="IPR011761">
    <property type="entry name" value="ATP-grasp"/>
</dbReference>
<evidence type="ECO:0000313" key="6">
    <source>
        <dbReference type="Proteomes" id="UP001201873"/>
    </source>
</evidence>
<dbReference type="Gene3D" id="3.30.470.20">
    <property type="entry name" value="ATP-grasp fold, B domain"/>
    <property type="match status" value="1"/>
</dbReference>
<accession>A0ABT0JXJ1</accession>
<gene>
    <name evidence="5" type="ORF">MXD59_10800</name>
</gene>
<dbReference type="Pfam" id="PF00583">
    <property type="entry name" value="Acetyltransf_1"/>
    <property type="match status" value="1"/>
</dbReference>
<dbReference type="InterPro" id="IPR003781">
    <property type="entry name" value="CoA-bd"/>
</dbReference>
<dbReference type="InterPro" id="IPR016181">
    <property type="entry name" value="Acyl_CoA_acyltransferase"/>
</dbReference>
<keyword evidence="5" id="KW-0012">Acyltransferase</keyword>
<dbReference type="EC" id="2.3.1.-" evidence="5"/>
<dbReference type="Gene3D" id="3.30.1490.20">
    <property type="entry name" value="ATP-grasp fold, A domain"/>
    <property type="match status" value="1"/>
</dbReference>
<evidence type="ECO:0000256" key="2">
    <source>
        <dbReference type="SAM" id="MobiDB-lite"/>
    </source>
</evidence>
<evidence type="ECO:0000259" key="3">
    <source>
        <dbReference type="PROSITE" id="PS50975"/>
    </source>
</evidence>
<comment type="caution">
    <text evidence="5">The sequence shown here is derived from an EMBL/GenBank/DDBJ whole genome shotgun (WGS) entry which is preliminary data.</text>
</comment>
<evidence type="ECO:0000259" key="4">
    <source>
        <dbReference type="PROSITE" id="PS51186"/>
    </source>
</evidence>
<dbReference type="SUPFAM" id="SSF55729">
    <property type="entry name" value="Acyl-CoA N-acyltransferases (Nat)"/>
    <property type="match status" value="1"/>
</dbReference>
<dbReference type="RefSeq" id="WP_248824558.1">
    <property type="nucleotide sequence ID" value="NZ_JALKFT010000008.1"/>
</dbReference>
<feature type="domain" description="N-acetyltransferase" evidence="4">
    <location>
        <begin position="26"/>
        <end position="178"/>
    </location>
</feature>
<dbReference type="Gene3D" id="3.40.630.30">
    <property type="match status" value="1"/>
</dbReference>
<dbReference type="PANTHER" id="PTHR42793:SF1">
    <property type="entry name" value="PEPTIDYL-LYSINE N-ACETYLTRANSFERASE PATZ"/>
    <property type="match status" value="1"/>
</dbReference>
<evidence type="ECO:0000313" key="5">
    <source>
        <dbReference type="EMBL" id="MCK9876260.1"/>
    </source>
</evidence>
<dbReference type="SUPFAM" id="SSF52210">
    <property type="entry name" value="Succinyl-CoA synthetase domains"/>
    <property type="match status" value="2"/>
</dbReference>
<dbReference type="Pfam" id="PF13607">
    <property type="entry name" value="Succ_CoA_lig"/>
    <property type="match status" value="1"/>
</dbReference>
<dbReference type="SMART" id="SM00881">
    <property type="entry name" value="CoA_binding"/>
    <property type="match status" value="1"/>
</dbReference>
<proteinExistence type="predicted"/>
<dbReference type="PANTHER" id="PTHR42793">
    <property type="entry name" value="COA BINDING DOMAIN CONTAINING PROTEIN"/>
    <property type="match status" value="1"/>
</dbReference>
<protein>
    <submittedName>
        <fullName evidence="5">GNAT family N-acetyltransferase</fullName>
        <ecNumber evidence="5">2.3.1.-</ecNumber>
    </submittedName>
</protein>
<name>A0ABT0JXJ1_9ACTN</name>
<feature type="domain" description="ATP-grasp" evidence="3">
    <location>
        <begin position="645"/>
        <end position="681"/>
    </location>
</feature>